<feature type="region of interest" description="Disordered" evidence="1">
    <location>
        <begin position="52"/>
        <end position="86"/>
    </location>
</feature>
<feature type="transmembrane region" description="Helical" evidence="2">
    <location>
        <begin position="114"/>
        <end position="133"/>
    </location>
</feature>
<dbReference type="Proteomes" id="UP000308199">
    <property type="component" value="Unassembled WGS sequence"/>
</dbReference>
<evidence type="ECO:0000313" key="3">
    <source>
        <dbReference type="EMBL" id="THH05341.1"/>
    </source>
</evidence>
<keyword evidence="4" id="KW-1185">Reference proteome</keyword>
<accession>A0A4S4L3D9</accession>
<feature type="transmembrane region" description="Helical" evidence="2">
    <location>
        <begin position="145"/>
        <end position="166"/>
    </location>
</feature>
<comment type="caution">
    <text evidence="3">The sequence shown here is derived from an EMBL/GenBank/DDBJ whole genome shotgun (WGS) entry which is preliminary data.</text>
</comment>
<gene>
    <name evidence="3" type="ORF">EW145_g4869</name>
</gene>
<sequence>MSYANVTAHNAPPPSQQPKPNAALLTTQSDQPAVAGVADDAAKVNIVPNNFKRDPATVTSESDPIIDFSSSEGDDENVNGSEKRKRRVRRGLHEAEDEAEGIWEYAKEQLLRPGVAGGLIGVVNVGIISYAGYALYSTPTLWRDARVLCTGALSILALFGLEGFGVERYAQTPRGKAEREHARKEGAAVYRHTREVVLRPGVLSGLFGLLNISILGGVGYAAYANWDRPSWDRRTVSAVSVGLLGLWSGEGILAEKCRESRK</sequence>
<evidence type="ECO:0000313" key="4">
    <source>
        <dbReference type="Proteomes" id="UP000308199"/>
    </source>
</evidence>
<dbReference type="EMBL" id="SGPK01000269">
    <property type="protein sequence ID" value="THH05341.1"/>
    <property type="molecule type" value="Genomic_DNA"/>
</dbReference>
<evidence type="ECO:0000256" key="1">
    <source>
        <dbReference type="SAM" id="MobiDB-lite"/>
    </source>
</evidence>
<reference evidence="3 4" key="1">
    <citation type="submission" date="2019-02" db="EMBL/GenBank/DDBJ databases">
        <title>Genome sequencing of the rare red list fungi Phellinidium pouzarii.</title>
        <authorList>
            <person name="Buettner E."/>
            <person name="Kellner H."/>
        </authorList>
    </citation>
    <scope>NUCLEOTIDE SEQUENCE [LARGE SCALE GENOMIC DNA]</scope>
    <source>
        <strain evidence="3 4">DSM 108285</strain>
    </source>
</reference>
<dbReference type="OrthoDB" id="2553651at2759"/>
<proteinExistence type="predicted"/>
<evidence type="ECO:0000256" key="2">
    <source>
        <dbReference type="SAM" id="Phobius"/>
    </source>
</evidence>
<protein>
    <submittedName>
        <fullName evidence="3">Uncharacterized protein</fullName>
    </submittedName>
</protein>
<keyword evidence="2" id="KW-0472">Membrane</keyword>
<keyword evidence="2" id="KW-1133">Transmembrane helix</keyword>
<keyword evidence="2" id="KW-0812">Transmembrane</keyword>
<feature type="transmembrane region" description="Helical" evidence="2">
    <location>
        <begin position="201"/>
        <end position="223"/>
    </location>
</feature>
<organism evidence="3 4">
    <name type="scientific">Phellinidium pouzarii</name>
    <dbReference type="NCBI Taxonomy" id="167371"/>
    <lineage>
        <taxon>Eukaryota</taxon>
        <taxon>Fungi</taxon>
        <taxon>Dikarya</taxon>
        <taxon>Basidiomycota</taxon>
        <taxon>Agaricomycotina</taxon>
        <taxon>Agaricomycetes</taxon>
        <taxon>Hymenochaetales</taxon>
        <taxon>Hymenochaetaceae</taxon>
        <taxon>Phellinidium</taxon>
    </lineage>
</organism>
<dbReference type="AlphaFoldDB" id="A0A4S4L3D9"/>
<name>A0A4S4L3D9_9AGAM</name>
<feature type="region of interest" description="Disordered" evidence="1">
    <location>
        <begin position="1"/>
        <end position="36"/>
    </location>
</feature>